<organism evidence="6 7">
    <name type="scientific">Adiantum capillus-veneris</name>
    <name type="common">Maidenhair fern</name>
    <dbReference type="NCBI Taxonomy" id="13818"/>
    <lineage>
        <taxon>Eukaryota</taxon>
        <taxon>Viridiplantae</taxon>
        <taxon>Streptophyta</taxon>
        <taxon>Embryophyta</taxon>
        <taxon>Tracheophyta</taxon>
        <taxon>Polypodiopsida</taxon>
        <taxon>Polypodiidae</taxon>
        <taxon>Polypodiales</taxon>
        <taxon>Pteridineae</taxon>
        <taxon>Pteridaceae</taxon>
        <taxon>Vittarioideae</taxon>
        <taxon>Adiantum</taxon>
    </lineage>
</organism>
<feature type="region of interest" description="Disordered" evidence="5">
    <location>
        <begin position="22"/>
        <end position="103"/>
    </location>
</feature>
<evidence type="ECO:0000256" key="5">
    <source>
        <dbReference type="SAM" id="MobiDB-lite"/>
    </source>
</evidence>
<dbReference type="InterPro" id="IPR015300">
    <property type="entry name" value="DNA-bd_pseudobarrel_sf"/>
</dbReference>
<dbReference type="GO" id="GO:0003677">
    <property type="term" value="F:DNA binding"/>
    <property type="evidence" value="ECO:0007669"/>
    <property type="project" value="UniProtKB-KW"/>
</dbReference>
<dbReference type="Proteomes" id="UP000886520">
    <property type="component" value="Chromosome 1"/>
</dbReference>
<accession>A0A9D4ZTH2</accession>
<comment type="caution">
    <text evidence="6">The sequence shown here is derived from an EMBL/GenBank/DDBJ whole genome shotgun (WGS) entry which is preliminary data.</text>
</comment>
<evidence type="ECO:0000256" key="4">
    <source>
        <dbReference type="ARBA" id="ARBA00023242"/>
    </source>
</evidence>
<evidence type="ECO:0000313" key="6">
    <source>
        <dbReference type="EMBL" id="KAI5084847.1"/>
    </source>
</evidence>
<evidence type="ECO:0000313" key="7">
    <source>
        <dbReference type="Proteomes" id="UP000886520"/>
    </source>
</evidence>
<keyword evidence="3" id="KW-0804">Transcription</keyword>
<evidence type="ECO:0000256" key="2">
    <source>
        <dbReference type="ARBA" id="ARBA00023125"/>
    </source>
</evidence>
<dbReference type="AlphaFoldDB" id="A0A9D4ZTH2"/>
<proteinExistence type="predicted"/>
<dbReference type="EMBL" id="JABFUD020000001">
    <property type="protein sequence ID" value="KAI5084847.1"/>
    <property type="molecule type" value="Genomic_DNA"/>
</dbReference>
<keyword evidence="1" id="KW-0805">Transcription regulation</keyword>
<sequence>MSFPRAVLSPEERYRCSQLLISLANMGSPPQRQPSPPTSARQRASPRSHRVSRPPSPSSPNPPTQPSVFSHNPNPRSKGKRKVEDNITLRPRKVNIVGAEPSNNMPLIGGSQEISAHHQARAVRQMSVDAADNEQRPAAEKKKRPSRGTPIKNETRIDGHVFLTSKVVNQSDLQRVRLHLPQPAITALGEVVGVDLENGSTHKVLDANRREYTFLYSKWEKSQVFRGNGVAQFYTDNNIHATNTLHIFIDSNTHTFLILKDVSQEEGAANQDP</sequence>
<protein>
    <recommendedName>
        <fullName evidence="8">B3 domain-containing protein</fullName>
    </recommendedName>
</protein>
<feature type="region of interest" description="Disordered" evidence="5">
    <location>
        <begin position="115"/>
        <end position="154"/>
    </location>
</feature>
<gene>
    <name evidence="6" type="ORF">GOP47_0001016</name>
</gene>
<name>A0A9D4ZTH2_ADICA</name>
<evidence type="ECO:0000256" key="1">
    <source>
        <dbReference type="ARBA" id="ARBA00023015"/>
    </source>
</evidence>
<evidence type="ECO:0008006" key="8">
    <source>
        <dbReference type="Google" id="ProtNLM"/>
    </source>
</evidence>
<feature type="compositionally biased region" description="Pro residues" evidence="5">
    <location>
        <begin position="54"/>
        <end position="65"/>
    </location>
</feature>
<keyword evidence="7" id="KW-1185">Reference proteome</keyword>
<dbReference type="SUPFAM" id="SSF101936">
    <property type="entry name" value="DNA-binding pseudobarrel domain"/>
    <property type="match status" value="1"/>
</dbReference>
<reference evidence="6" key="1">
    <citation type="submission" date="2021-01" db="EMBL/GenBank/DDBJ databases">
        <title>Adiantum capillus-veneris genome.</title>
        <authorList>
            <person name="Fang Y."/>
            <person name="Liao Q."/>
        </authorList>
    </citation>
    <scope>NUCLEOTIDE SEQUENCE</scope>
    <source>
        <strain evidence="6">H3</strain>
        <tissue evidence="6">Leaf</tissue>
    </source>
</reference>
<dbReference type="Gene3D" id="2.40.330.10">
    <property type="entry name" value="DNA-binding pseudobarrel domain"/>
    <property type="match status" value="1"/>
</dbReference>
<evidence type="ECO:0000256" key="3">
    <source>
        <dbReference type="ARBA" id="ARBA00023163"/>
    </source>
</evidence>
<keyword evidence="4" id="KW-0539">Nucleus</keyword>
<keyword evidence="2" id="KW-0238">DNA-binding</keyword>